<keyword evidence="1" id="KW-1133">Transmembrane helix</keyword>
<protein>
    <submittedName>
        <fullName evidence="2">Uncharacterized protein</fullName>
    </submittedName>
</protein>
<keyword evidence="1" id="KW-0472">Membrane</keyword>
<sequence length="72" mass="8423">MLYVVLEYCCLKAAIQRCYLKAIIITWYHIVCVMIGIVLQLLLIISRSAFFLPLIDESIHFICSFSERHEKS</sequence>
<keyword evidence="1" id="KW-0812">Transmembrane</keyword>
<accession>A0A5V3ML68</accession>
<feature type="transmembrane region" description="Helical" evidence="1">
    <location>
        <begin position="27"/>
        <end position="45"/>
    </location>
</feature>
<organism evidence="2">
    <name type="scientific">Salmonella enterica</name>
    <name type="common">Salmonella choleraesuis</name>
    <dbReference type="NCBI Taxonomy" id="28901"/>
    <lineage>
        <taxon>Bacteria</taxon>
        <taxon>Pseudomonadati</taxon>
        <taxon>Pseudomonadota</taxon>
        <taxon>Gammaproteobacteria</taxon>
        <taxon>Enterobacterales</taxon>
        <taxon>Enterobacteriaceae</taxon>
        <taxon>Salmonella</taxon>
    </lineage>
</organism>
<comment type="caution">
    <text evidence="2">The sequence shown here is derived from an EMBL/GenBank/DDBJ whole genome shotgun (WGS) entry which is preliminary data.</text>
</comment>
<reference evidence="2" key="1">
    <citation type="submission" date="2018-07" db="EMBL/GenBank/DDBJ databases">
        <authorList>
            <consortium name="PulseNet: The National Subtyping Network for Foodborne Disease Surveillance"/>
            <person name="Tarr C.L."/>
            <person name="Trees E."/>
            <person name="Katz L.S."/>
            <person name="Carleton-Romer H.A."/>
            <person name="Stroika S."/>
            <person name="Kucerova Z."/>
            <person name="Roache K.F."/>
            <person name="Sabol A.L."/>
            <person name="Besser J."/>
            <person name="Gerner-Smidt P."/>
        </authorList>
    </citation>
    <scope>NUCLEOTIDE SEQUENCE</scope>
    <source>
        <strain evidence="2">PNUSAS022470</strain>
    </source>
</reference>
<name>A0A5V3ML68_SALER</name>
<proteinExistence type="predicted"/>
<gene>
    <name evidence="2" type="ORF">CRR46_02055</name>
</gene>
<evidence type="ECO:0000313" key="2">
    <source>
        <dbReference type="EMBL" id="EBT9663291.1"/>
    </source>
</evidence>
<dbReference type="AlphaFoldDB" id="A0A5V3ML68"/>
<evidence type="ECO:0000256" key="1">
    <source>
        <dbReference type="SAM" id="Phobius"/>
    </source>
</evidence>
<dbReference type="EMBL" id="AAHAMM010000001">
    <property type="protein sequence ID" value="EBT9663291.1"/>
    <property type="molecule type" value="Genomic_DNA"/>
</dbReference>